<dbReference type="PANTHER" id="PTHR33376">
    <property type="match status" value="1"/>
</dbReference>
<protein>
    <submittedName>
        <fullName evidence="5">TRAP-type C4-dicarboxylate transport system, substrate-binding protein</fullName>
    </submittedName>
</protein>
<evidence type="ECO:0000256" key="3">
    <source>
        <dbReference type="ARBA" id="ARBA00022729"/>
    </source>
</evidence>
<dbReference type="EMBL" id="FNFI01000012">
    <property type="protein sequence ID" value="SDK62493.1"/>
    <property type="molecule type" value="Genomic_DNA"/>
</dbReference>
<evidence type="ECO:0000256" key="1">
    <source>
        <dbReference type="ARBA" id="ARBA00009023"/>
    </source>
</evidence>
<sequence length="363" mass="41220">MKLKSAMFLLISLFILSGCNSTADEIDEQGNSTDDYSITLNYSDHDPPTGMRTKFLQEFWFPAIEEETEGKVKINPVFGGGLLSSSEALDGVREGVADIGLVYPDNYSQRMFSYELLKLFPVAPDNFEGMYEIFDRALTELPQFSEDLEKNNQKPLLITTGLPIVFGSTSELDSLSDVQGEDWRASSRWYLEAMRNMGANPVSVPWEDVYMSLETGVIDGVMTNYDGFHMMGFYETAPNIIVGTELWWSAPFIHTINQDMWDSLPKDIQEGILRATERAQAEFGNVYQDELESTIQEQKEAGANVKIADEADVEAFNDPELFESMRETWIEEAKRDHGIENAEQYVEDMKEIMNDALGYEEYE</sequence>
<proteinExistence type="inferred from homology"/>
<evidence type="ECO:0000313" key="6">
    <source>
        <dbReference type="Proteomes" id="UP000242700"/>
    </source>
</evidence>
<dbReference type="AlphaFoldDB" id="A0A1G9DF64"/>
<keyword evidence="3 4" id="KW-0732">Signal</keyword>
<dbReference type="PANTHER" id="PTHR33376:SF7">
    <property type="entry name" value="C4-DICARBOXYLATE-BINDING PROTEIN DCTB"/>
    <property type="match status" value="1"/>
</dbReference>
<dbReference type="InterPro" id="IPR018389">
    <property type="entry name" value="DctP_fam"/>
</dbReference>
<dbReference type="PROSITE" id="PS51257">
    <property type="entry name" value="PROKAR_LIPOPROTEIN"/>
    <property type="match status" value="1"/>
</dbReference>
<dbReference type="InterPro" id="IPR038404">
    <property type="entry name" value="TRAP_DctP_sf"/>
</dbReference>
<feature type="chain" id="PRO_5017212713" evidence="4">
    <location>
        <begin position="24"/>
        <end position="363"/>
    </location>
</feature>
<dbReference type="Pfam" id="PF03480">
    <property type="entry name" value="DctP"/>
    <property type="match status" value="1"/>
</dbReference>
<evidence type="ECO:0000313" key="5">
    <source>
        <dbReference type="EMBL" id="SDK62493.1"/>
    </source>
</evidence>
<dbReference type="NCBIfam" id="NF037995">
    <property type="entry name" value="TRAP_S1"/>
    <property type="match status" value="1"/>
</dbReference>
<comment type="similarity">
    <text evidence="1">Belongs to the bacterial solute-binding protein 7 family.</text>
</comment>
<dbReference type="STRING" id="586411.SAMN05216187_11215"/>
<feature type="signal peptide" evidence="4">
    <location>
        <begin position="1"/>
        <end position="23"/>
    </location>
</feature>
<evidence type="ECO:0000256" key="2">
    <source>
        <dbReference type="ARBA" id="ARBA00022448"/>
    </source>
</evidence>
<name>A0A1G9DF64_9STAP</name>
<evidence type="ECO:0000256" key="4">
    <source>
        <dbReference type="SAM" id="SignalP"/>
    </source>
</evidence>
<gene>
    <name evidence="5" type="ORF">SAMN05216187_11215</name>
</gene>
<dbReference type="GO" id="GO:0055085">
    <property type="term" value="P:transmembrane transport"/>
    <property type="evidence" value="ECO:0007669"/>
    <property type="project" value="InterPro"/>
</dbReference>
<organism evidence="5 6">
    <name type="scientific">Jeotgalicoccus aerolatus</name>
    <dbReference type="NCBI Taxonomy" id="709510"/>
    <lineage>
        <taxon>Bacteria</taxon>
        <taxon>Bacillati</taxon>
        <taxon>Bacillota</taxon>
        <taxon>Bacilli</taxon>
        <taxon>Bacillales</taxon>
        <taxon>Staphylococcaceae</taxon>
        <taxon>Jeotgalicoccus</taxon>
    </lineage>
</organism>
<dbReference type="Gene3D" id="3.40.190.170">
    <property type="entry name" value="Bacterial extracellular solute-binding protein, family 7"/>
    <property type="match status" value="1"/>
</dbReference>
<accession>A0A1G9DF64</accession>
<dbReference type="Proteomes" id="UP000242700">
    <property type="component" value="Unassembled WGS sequence"/>
</dbReference>
<reference evidence="6" key="1">
    <citation type="submission" date="2016-10" db="EMBL/GenBank/DDBJ databases">
        <authorList>
            <person name="Varghese N."/>
            <person name="Submissions S."/>
        </authorList>
    </citation>
    <scope>NUCLEOTIDE SEQUENCE [LARGE SCALE GENOMIC DNA]</scope>
    <source>
        <strain evidence="6">CGMCC 1.8911</strain>
    </source>
</reference>
<keyword evidence="2" id="KW-0813">Transport</keyword>
<dbReference type="RefSeq" id="WP_176760656.1">
    <property type="nucleotide sequence ID" value="NZ_FNFI01000012.1"/>
</dbReference>